<evidence type="ECO:0000313" key="4">
    <source>
        <dbReference type="Proteomes" id="UP000243459"/>
    </source>
</evidence>
<dbReference type="PANTHER" id="PTHR31422">
    <property type="entry name" value="BNAANNG28530D PROTEIN"/>
    <property type="match status" value="1"/>
</dbReference>
<evidence type="ECO:0000256" key="2">
    <source>
        <dbReference type="SAM" id="MobiDB-lite"/>
    </source>
</evidence>
<dbReference type="EMBL" id="CM007385">
    <property type="protein sequence ID" value="ONK68825.1"/>
    <property type="molecule type" value="Genomic_DNA"/>
</dbReference>
<dbReference type="Proteomes" id="UP000243459">
    <property type="component" value="Chromosome 5"/>
</dbReference>
<organism evidence="3 4">
    <name type="scientific">Asparagus officinalis</name>
    <name type="common">Garden asparagus</name>
    <dbReference type="NCBI Taxonomy" id="4686"/>
    <lineage>
        <taxon>Eukaryota</taxon>
        <taxon>Viridiplantae</taxon>
        <taxon>Streptophyta</taxon>
        <taxon>Embryophyta</taxon>
        <taxon>Tracheophyta</taxon>
        <taxon>Spermatophyta</taxon>
        <taxon>Magnoliopsida</taxon>
        <taxon>Liliopsida</taxon>
        <taxon>Asparagales</taxon>
        <taxon>Asparagaceae</taxon>
        <taxon>Asparagoideae</taxon>
        <taxon>Asparagus</taxon>
    </lineage>
</organism>
<accession>A0A5P1ES10</accession>
<keyword evidence="1" id="KW-0175">Coiled coil</keyword>
<name>A0A5P1ES10_ASPOF</name>
<protein>
    <recommendedName>
        <fullName evidence="5">GTD-binding domain-containing protein</fullName>
    </recommendedName>
</protein>
<feature type="region of interest" description="Disordered" evidence="2">
    <location>
        <begin position="1"/>
        <end position="27"/>
    </location>
</feature>
<dbReference type="PANTHER" id="PTHR31422:SF0">
    <property type="entry name" value="MYOSIN-BINDING PROTEIN 7"/>
    <property type="match status" value="1"/>
</dbReference>
<evidence type="ECO:0000256" key="1">
    <source>
        <dbReference type="SAM" id="Coils"/>
    </source>
</evidence>
<gene>
    <name evidence="3" type="ORF">A4U43_C05F16410</name>
</gene>
<proteinExistence type="predicted"/>
<evidence type="ECO:0008006" key="5">
    <source>
        <dbReference type="Google" id="ProtNLM"/>
    </source>
</evidence>
<evidence type="ECO:0000313" key="3">
    <source>
        <dbReference type="EMBL" id="ONK68825.1"/>
    </source>
</evidence>
<keyword evidence="4" id="KW-1185">Reference proteome</keyword>
<dbReference type="Gramene" id="ONK68825">
    <property type="protein sequence ID" value="ONK68825"/>
    <property type="gene ID" value="A4U43_C05F16410"/>
</dbReference>
<sequence>MPLPPPLPDYPPLRCKMPEQDNEDFPATDLDKYAFGETPRDQIQNLEQRICKMERMPSTSHEKGVIAFSPRKPQHSRRVSMESFGDDDSSDRVRVYTVDRVHCVPESCMSTPRELGKNDNGEEFSGNEEEEIKRLNLRLQALEADREAMRQTMMSMGTDKAQLVLLKEIAQQLCKEVKPQAQQKLVKKPSSVRSLSIGTATKLITSFVLWRRKALRTKYTFGITNSNSGLLLLLNKSPRLKQKRSLSKVLR</sequence>
<feature type="compositionally biased region" description="Pro residues" evidence="2">
    <location>
        <begin position="1"/>
        <end position="11"/>
    </location>
</feature>
<dbReference type="AlphaFoldDB" id="A0A5P1ES10"/>
<feature type="coiled-coil region" evidence="1">
    <location>
        <begin position="125"/>
        <end position="152"/>
    </location>
</feature>
<reference evidence="4" key="1">
    <citation type="journal article" date="2017" name="Nat. Commun.">
        <title>The asparagus genome sheds light on the origin and evolution of a young Y chromosome.</title>
        <authorList>
            <person name="Harkess A."/>
            <person name="Zhou J."/>
            <person name="Xu C."/>
            <person name="Bowers J.E."/>
            <person name="Van der Hulst R."/>
            <person name="Ayyampalayam S."/>
            <person name="Mercati F."/>
            <person name="Riccardi P."/>
            <person name="McKain M.R."/>
            <person name="Kakrana A."/>
            <person name="Tang H."/>
            <person name="Ray J."/>
            <person name="Groenendijk J."/>
            <person name="Arikit S."/>
            <person name="Mathioni S.M."/>
            <person name="Nakano M."/>
            <person name="Shan H."/>
            <person name="Telgmann-Rauber A."/>
            <person name="Kanno A."/>
            <person name="Yue Z."/>
            <person name="Chen H."/>
            <person name="Li W."/>
            <person name="Chen Y."/>
            <person name="Xu X."/>
            <person name="Zhang Y."/>
            <person name="Luo S."/>
            <person name="Chen H."/>
            <person name="Gao J."/>
            <person name="Mao Z."/>
            <person name="Pires J.C."/>
            <person name="Luo M."/>
            <person name="Kudrna D."/>
            <person name="Wing R.A."/>
            <person name="Meyers B.C."/>
            <person name="Yi K."/>
            <person name="Kong H."/>
            <person name="Lavrijsen P."/>
            <person name="Sunseri F."/>
            <person name="Falavigna A."/>
            <person name="Ye Y."/>
            <person name="Leebens-Mack J.H."/>
            <person name="Chen G."/>
        </authorList>
    </citation>
    <scope>NUCLEOTIDE SEQUENCE [LARGE SCALE GENOMIC DNA]</scope>
    <source>
        <strain evidence="4">cv. DH0086</strain>
    </source>
</reference>